<dbReference type="AlphaFoldDB" id="A0A516GYH4"/>
<evidence type="ECO:0008006" key="3">
    <source>
        <dbReference type="Google" id="ProtNLM"/>
    </source>
</evidence>
<dbReference type="RefSeq" id="WP_144067371.1">
    <property type="nucleotide sequence ID" value="NZ_CP041636.1"/>
</dbReference>
<dbReference type="Proteomes" id="UP000317496">
    <property type="component" value="Chromosome"/>
</dbReference>
<proteinExistence type="predicted"/>
<reference evidence="1 2" key="1">
    <citation type="submission" date="2019-07" db="EMBL/GenBank/DDBJ databases">
        <title>Genome sequencing for Ferrovibrio sp. K5.</title>
        <authorList>
            <person name="Park S.-J."/>
        </authorList>
    </citation>
    <scope>NUCLEOTIDE SEQUENCE [LARGE SCALE GENOMIC DNA]</scope>
    <source>
        <strain evidence="1 2">K5</strain>
    </source>
</reference>
<dbReference type="SUPFAM" id="SSF53901">
    <property type="entry name" value="Thiolase-like"/>
    <property type="match status" value="2"/>
</dbReference>
<name>A0A516GYH4_9PROT</name>
<dbReference type="OrthoDB" id="8771453at2"/>
<dbReference type="EMBL" id="CP041636">
    <property type="protein sequence ID" value="QDO96390.1"/>
    <property type="molecule type" value="Genomic_DNA"/>
</dbReference>
<organism evidence="1 2">
    <name type="scientific">Ferrovibrio terrae</name>
    <dbReference type="NCBI Taxonomy" id="2594003"/>
    <lineage>
        <taxon>Bacteria</taxon>
        <taxon>Pseudomonadati</taxon>
        <taxon>Pseudomonadota</taxon>
        <taxon>Alphaproteobacteria</taxon>
        <taxon>Rhodospirillales</taxon>
        <taxon>Rhodospirillaceae</taxon>
        <taxon>Ferrovibrio</taxon>
    </lineage>
</organism>
<dbReference type="Gene3D" id="3.40.47.10">
    <property type="match status" value="2"/>
</dbReference>
<dbReference type="KEGG" id="fer:FNB15_03445"/>
<dbReference type="GO" id="GO:0016746">
    <property type="term" value="F:acyltransferase activity"/>
    <property type="evidence" value="ECO:0007669"/>
    <property type="project" value="InterPro"/>
</dbReference>
<protein>
    <recommendedName>
        <fullName evidence="3">Hydroxymethylglutaryl-CoA synthase family protein</fullName>
    </recommendedName>
</protein>
<evidence type="ECO:0000313" key="1">
    <source>
        <dbReference type="EMBL" id="QDO96390.1"/>
    </source>
</evidence>
<keyword evidence="2" id="KW-1185">Reference proteome</keyword>
<sequence length="483" mass="51006">MSAKSLHGVGGYLPLLRFEQATAKSELRWAGLGGSGRGRRAVAGWDEDALTQAVEAARLVLDAGAAGSISRVTFASTSAPFLDRSQAGILVDALQLDPFVDALDVAGTRRCAVAALLRALQSTTEGLELIAAGEKRQARPGGGPHLTWGDGGAAALVGEGPGVARLLGAASINRDLLDSYTTAGIGLPYVTEERFVRDSAVAEVYAPVIRRAMAAAGVQGSDIALAVVPEPVAGTYAAVSRPLGLKAPNICSDIAVEAGDLGAAMPLFGLGLALERSVPGDRLLLVGFGNGAEALILEVTATVREKLTAQALAEGQPLRNYSRFLSLTGMLPLEWGPRAEVNQKTNASVLARHGREMHGFVGGRDERGNVQFPKTPMPVSPDSTGPEDYVDVVLRDVPAQVASITADRLNFTPDPPFYFGLVQFENGARVAMEICDVEGNTPAVGDPLRMRFRIKAIDRQRDFRTYFWKGAPAKRSVSAREKV</sequence>
<gene>
    <name evidence="1" type="ORF">FNB15_03445</name>
</gene>
<evidence type="ECO:0000313" key="2">
    <source>
        <dbReference type="Proteomes" id="UP000317496"/>
    </source>
</evidence>
<dbReference type="InterPro" id="IPR016039">
    <property type="entry name" value="Thiolase-like"/>
</dbReference>
<accession>A0A516GYH4</accession>